<dbReference type="CDD" id="cd09272">
    <property type="entry name" value="RNase_HI_RT_Ty1"/>
    <property type="match status" value="1"/>
</dbReference>
<dbReference type="Pfam" id="PF22936">
    <property type="entry name" value="Pol_BBD"/>
    <property type="match status" value="1"/>
</dbReference>
<keyword evidence="1" id="KW-0378">Hydrolase</keyword>
<evidence type="ECO:0000313" key="5">
    <source>
        <dbReference type="Proteomes" id="UP001054252"/>
    </source>
</evidence>
<dbReference type="Pfam" id="PF00665">
    <property type="entry name" value="rve"/>
    <property type="match status" value="1"/>
</dbReference>
<dbReference type="InterPro" id="IPR043502">
    <property type="entry name" value="DNA/RNA_pol_sf"/>
</dbReference>
<protein>
    <recommendedName>
        <fullName evidence="3">Integrase catalytic domain-containing protein</fullName>
    </recommendedName>
</protein>
<keyword evidence="1" id="KW-0645">Protease</keyword>
<dbReference type="Pfam" id="PF13976">
    <property type="entry name" value="gag_pre-integrs"/>
    <property type="match status" value="1"/>
</dbReference>
<sequence length="1191" mass="135534">MSALTQAQKDQLNSIKKKDQKAVSLIHQALDEVTFEKVSNATTAKELWEKLQAACKGKEKAKKVHLQNLRGEFEAVQMNETEKVSDYISRVMGIANQMRRLDEEVTDLRIIEKILRSVTEKFDYVVMAIVESKDLEDMTVEELSGSLEAHEEKLNRRKKEPVEQILQSRLSLGDKEQKGGTSQGGRGRGRGRGRSHVVVEDMEEEEEVFGNNVKANFSQDEDKEVNEEVETTLLLACKDTKNEGKHSWYLDTGASNHMCGNKELFVELDEKVVGNITFGDSSKIPVRGKGKILIRMKGGNHQFISNVYYAPDMKSNILSAGQLLEKGYAVFTKGCSLYLKDSAGSLIAKVSMSKNCMFAMNIHTDVAKCLTSCYKDSSWLWHLRFGHMNFGGLKAMASKRMVKGLPSVINLINFVKVVFLNFKALVEKESGFKIQALRSDRGGEFTSKEFQEFCAANGVRHFLTTPGSPQQNGVVERKNKTILNMARSMMKTKKMPRELWAEAVECAVYLLNRCTTKAIENKTPIELWSGRKPSVHHLKVFGSIAFAHVHDGKRTKLDDKCKKYVFVGYDYRTKGYRLYDPEGGKAVISRDVDFDEEAMWDWKSQEENYEFLPSFAEEDDEEERQEIITPSASLSRGEISSPEGSSSEGPLRTRRLSDIYRETEEIEETNDVTLFCLFADIEPINFNEAAKDEKWRKAMDEEMNAIKKNDTWELVTLPQGHAAIGVKWVFKEKKNSKGEVERYKARLVAKGYKQKHGIDYEEVFAPVAHLETIRLIISLAAQNKWKIFQMDVKSAFLNGFLEEEVYVQQPLGYVVKGEENKVLKLKKALYGLKQAPRAWNCRIDRYFQKNGFVKCPYEYALYVKVSNGGILIVFLYVDDLIFTGNNPRMFEEFKRAMSNEFEMTDIGLMSYYLGIEVKQMEEGIFISQENYAREVIKRFNMSNCKPVNTPVAGGMKLSKFEEGGSVDATLFRSLVGSLRYLTCARPDILFGVGLVSRYLEAPTTVHLKAAKRILRYIKGTTDFGLNYFASNEFTLRGFSDSDWAGDIDDRKCTTGCVFYMGDTAFTWSSKKQPIVTLSTCEAEYVALNSCVTHAVWLRNLIKELHVTQKGSTKIYVDNKSSIALAKNPQFHERSKHIDTRYHYVRQCVEDKVVQLIFVKSHDQMADILTKALKFDDFKKLRSCLGVGKSHV</sequence>
<dbReference type="GO" id="GO:0015074">
    <property type="term" value="P:DNA integration"/>
    <property type="evidence" value="ECO:0007669"/>
    <property type="project" value="InterPro"/>
</dbReference>
<dbReference type="InterPro" id="IPR036397">
    <property type="entry name" value="RNaseH_sf"/>
</dbReference>
<feature type="region of interest" description="Disordered" evidence="2">
    <location>
        <begin position="168"/>
        <end position="195"/>
    </location>
</feature>
<dbReference type="GO" id="GO:0004190">
    <property type="term" value="F:aspartic-type endopeptidase activity"/>
    <property type="evidence" value="ECO:0007669"/>
    <property type="project" value="UniProtKB-KW"/>
</dbReference>
<gene>
    <name evidence="4" type="ORF">SLEP1_g209</name>
</gene>
<reference evidence="4 5" key="1">
    <citation type="journal article" date="2021" name="Commun. Biol.">
        <title>The genome of Shorea leprosula (Dipterocarpaceae) highlights the ecological relevance of drought in aseasonal tropical rainforests.</title>
        <authorList>
            <person name="Ng K.K.S."/>
            <person name="Kobayashi M.J."/>
            <person name="Fawcett J.A."/>
            <person name="Hatakeyama M."/>
            <person name="Paape T."/>
            <person name="Ng C.H."/>
            <person name="Ang C.C."/>
            <person name="Tnah L.H."/>
            <person name="Lee C.T."/>
            <person name="Nishiyama T."/>
            <person name="Sese J."/>
            <person name="O'Brien M.J."/>
            <person name="Copetti D."/>
            <person name="Mohd Noor M.I."/>
            <person name="Ong R.C."/>
            <person name="Putra M."/>
            <person name="Sireger I.Z."/>
            <person name="Indrioko S."/>
            <person name="Kosugi Y."/>
            <person name="Izuno A."/>
            <person name="Isagi Y."/>
            <person name="Lee S.L."/>
            <person name="Shimizu K.K."/>
        </authorList>
    </citation>
    <scope>NUCLEOTIDE SEQUENCE [LARGE SCALE GENOMIC DNA]</scope>
    <source>
        <strain evidence="4">214</strain>
    </source>
</reference>
<feature type="region of interest" description="Disordered" evidence="2">
    <location>
        <begin position="628"/>
        <end position="654"/>
    </location>
</feature>
<dbReference type="InterPro" id="IPR054722">
    <property type="entry name" value="PolX-like_BBD"/>
</dbReference>
<accession>A0AAV5HGS3</accession>
<dbReference type="InterPro" id="IPR057670">
    <property type="entry name" value="SH3_retrovirus"/>
</dbReference>
<evidence type="ECO:0000256" key="1">
    <source>
        <dbReference type="ARBA" id="ARBA00022750"/>
    </source>
</evidence>
<feature type="domain" description="Integrase catalytic" evidence="3">
    <location>
        <begin position="435"/>
        <end position="532"/>
    </location>
</feature>
<dbReference type="Pfam" id="PF07727">
    <property type="entry name" value="RVT_2"/>
    <property type="match status" value="1"/>
</dbReference>
<organism evidence="4 5">
    <name type="scientific">Rubroshorea leprosula</name>
    <dbReference type="NCBI Taxonomy" id="152421"/>
    <lineage>
        <taxon>Eukaryota</taxon>
        <taxon>Viridiplantae</taxon>
        <taxon>Streptophyta</taxon>
        <taxon>Embryophyta</taxon>
        <taxon>Tracheophyta</taxon>
        <taxon>Spermatophyta</taxon>
        <taxon>Magnoliopsida</taxon>
        <taxon>eudicotyledons</taxon>
        <taxon>Gunneridae</taxon>
        <taxon>Pentapetalae</taxon>
        <taxon>rosids</taxon>
        <taxon>malvids</taxon>
        <taxon>Malvales</taxon>
        <taxon>Dipterocarpaceae</taxon>
        <taxon>Rubroshorea</taxon>
    </lineage>
</organism>
<evidence type="ECO:0000259" key="3">
    <source>
        <dbReference type="PROSITE" id="PS50994"/>
    </source>
</evidence>
<proteinExistence type="predicted"/>
<keyword evidence="1" id="KW-0064">Aspartyl protease</keyword>
<evidence type="ECO:0000313" key="4">
    <source>
        <dbReference type="EMBL" id="GKU85546.1"/>
    </source>
</evidence>
<keyword evidence="5" id="KW-1185">Reference proteome</keyword>
<dbReference type="AlphaFoldDB" id="A0AAV5HGS3"/>
<evidence type="ECO:0000256" key="2">
    <source>
        <dbReference type="SAM" id="MobiDB-lite"/>
    </source>
</evidence>
<dbReference type="Proteomes" id="UP001054252">
    <property type="component" value="Unassembled WGS sequence"/>
</dbReference>
<dbReference type="InterPro" id="IPR025724">
    <property type="entry name" value="GAG-pre-integrase_dom"/>
</dbReference>
<dbReference type="SUPFAM" id="SSF56672">
    <property type="entry name" value="DNA/RNA polymerases"/>
    <property type="match status" value="1"/>
</dbReference>
<dbReference type="EMBL" id="BPVZ01000001">
    <property type="protein sequence ID" value="GKU85546.1"/>
    <property type="molecule type" value="Genomic_DNA"/>
</dbReference>
<dbReference type="PROSITE" id="PS50994">
    <property type="entry name" value="INTEGRASE"/>
    <property type="match status" value="1"/>
</dbReference>
<dbReference type="GO" id="GO:0003676">
    <property type="term" value="F:nucleic acid binding"/>
    <property type="evidence" value="ECO:0007669"/>
    <property type="project" value="InterPro"/>
</dbReference>
<dbReference type="InterPro" id="IPR013103">
    <property type="entry name" value="RVT_2"/>
</dbReference>
<dbReference type="InterPro" id="IPR012337">
    <property type="entry name" value="RNaseH-like_sf"/>
</dbReference>
<comment type="caution">
    <text evidence="4">The sequence shown here is derived from an EMBL/GenBank/DDBJ whole genome shotgun (WGS) entry which is preliminary data.</text>
</comment>
<dbReference type="PANTHER" id="PTHR11439:SF517">
    <property type="entry name" value="CYSTEINE-RICH RLK (RECEPTOR-LIKE PROTEIN KINASE) 8"/>
    <property type="match status" value="1"/>
</dbReference>
<dbReference type="SUPFAM" id="SSF53098">
    <property type="entry name" value="Ribonuclease H-like"/>
    <property type="match status" value="1"/>
</dbReference>
<dbReference type="Pfam" id="PF25597">
    <property type="entry name" value="SH3_retrovirus"/>
    <property type="match status" value="1"/>
</dbReference>
<feature type="compositionally biased region" description="Low complexity" evidence="2">
    <location>
        <begin position="635"/>
        <end position="649"/>
    </location>
</feature>
<dbReference type="Gene3D" id="3.30.420.10">
    <property type="entry name" value="Ribonuclease H-like superfamily/Ribonuclease H"/>
    <property type="match status" value="1"/>
</dbReference>
<dbReference type="PANTHER" id="PTHR11439">
    <property type="entry name" value="GAG-POL-RELATED RETROTRANSPOSON"/>
    <property type="match status" value="1"/>
</dbReference>
<name>A0AAV5HGS3_9ROSI</name>
<dbReference type="Pfam" id="PF14223">
    <property type="entry name" value="Retrotran_gag_2"/>
    <property type="match status" value="1"/>
</dbReference>
<dbReference type="InterPro" id="IPR001584">
    <property type="entry name" value="Integrase_cat-core"/>
</dbReference>